<keyword evidence="1" id="KW-0812">Transmembrane</keyword>
<dbReference type="RefSeq" id="WP_344101832.1">
    <property type="nucleotide sequence ID" value="NZ_BAAANL010000003.1"/>
</dbReference>
<reference evidence="4" key="1">
    <citation type="journal article" date="2019" name="Int. J. Syst. Evol. Microbiol.">
        <title>The Global Catalogue of Microorganisms (GCM) 10K type strain sequencing project: providing services to taxonomists for standard genome sequencing and annotation.</title>
        <authorList>
            <consortium name="The Broad Institute Genomics Platform"/>
            <consortium name="The Broad Institute Genome Sequencing Center for Infectious Disease"/>
            <person name="Wu L."/>
            <person name="Ma J."/>
        </authorList>
    </citation>
    <scope>NUCLEOTIDE SEQUENCE [LARGE SCALE GENOMIC DNA]</scope>
    <source>
        <strain evidence="4">JCM 14326</strain>
    </source>
</reference>
<dbReference type="GO" id="GO:0016746">
    <property type="term" value="F:acyltransferase activity"/>
    <property type="evidence" value="ECO:0007669"/>
    <property type="project" value="UniProtKB-KW"/>
</dbReference>
<keyword evidence="1" id="KW-1133">Transmembrane helix</keyword>
<dbReference type="PANTHER" id="PTHR37312:SF1">
    <property type="entry name" value="MEMBRANE-BOUND ACYLTRANSFERASE YKRP-RELATED"/>
    <property type="match status" value="1"/>
</dbReference>
<feature type="transmembrane region" description="Helical" evidence="1">
    <location>
        <begin position="319"/>
        <end position="339"/>
    </location>
</feature>
<evidence type="ECO:0000313" key="3">
    <source>
        <dbReference type="EMBL" id="GAA1861013.1"/>
    </source>
</evidence>
<dbReference type="PANTHER" id="PTHR37312">
    <property type="entry name" value="MEMBRANE-BOUND ACYLTRANSFERASE YKRP-RELATED"/>
    <property type="match status" value="1"/>
</dbReference>
<keyword evidence="3" id="KW-0808">Transferase</keyword>
<feature type="transmembrane region" description="Helical" evidence="1">
    <location>
        <begin position="73"/>
        <end position="91"/>
    </location>
</feature>
<feature type="transmembrane region" description="Helical" evidence="1">
    <location>
        <begin position="289"/>
        <end position="307"/>
    </location>
</feature>
<dbReference type="Pfam" id="PF01757">
    <property type="entry name" value="Acyl_transf_3"/>
    <property type="match status" value="1"/>
</dbReference>
<comment type="caution">
    <text evidence="3">The sequence shown here is derived from an EMBL/GenBank/DDBJ whole genome shotgun (WGS) entry which is preliminary data.</text>
</comment>
<keyword evidence="1" id="KW-0472">Membrane</keyword>
<evidence type="ECO:0000256" key="1">
    <source>
        <dbReference type="SAM" id="Phobius"/>
    </source>
</evidence>
<keyword evidence="3" id="KW-0012">Acyltransferase</keyword>
<feature type="transmembrane region" description="Helical" evidence="1">
    <location>
        <begin position="225"/>
        <end position="243"/>
    </location>
</feature>
<dbReference type="InterPro" id="IPR002656">
    <property type="entry name" value="Acyl_transf_3_dom"/>
</dbReference>
<feature type="transmembrane region" description="Helical" evidence="1">
    <location>
        <begin position="143"/>
        <end position="164"/>
    </location>
</feature>
<organism evidence="3 4">
    <name type="scientific">Myceligenerans crystallogenes</name>
    <dbReference type="NCBI Taxonomy" id="316335"/>
    <lineage>
        <taxon>Bacteria</taxon>
        <taxon>Bacillati</taxon>
        <taxon>Actinomycetota</taxon>
        <taxon>Actinomycetes</taxon>
        <taxon>Micrococcales</taxon>
        <taxon>Promicromonosporaceae</taxon>
        <taxon>Myceligenerans</taxon>
    </lineage>
</organism>
<keyword evidence="4" id="KW-1185">Reference proteome</keyword>
<evidence type="ECO:0000259" key="2">
    <source>
        <dbReference type="Pfam" id="PF01757"/>
    </source>
</evidence>
<feature type="transmembrane region" description="Helical" evidence="1">
    <location>
        <begin position="201"/>
        <end position="218"/>
    </location>
</feature>
<dbReference type="EMBL" id="BAAANL010000003">
    <property type="protein sequence ID" value="GAA1861013.1"/>
    <property type="molecule type" value="Genomic_DNA"/>
</dbReference>
<feature type="transmembrane region" description="Helical" evidence="1">
    <location>
        <begin position="171"/>
        <end position="189"/>
    </location>
</feature>
<sequence>MFSLRPAHARSRGTTPFAPAPVLPGSGNGRIAWADTARGLAILLVVLYHATNWTAGTGYGVDVLREINEPLRSLRMPLFFTVAGMFAHRWVAAPWPTLLRGKLFHFAWVFVLWEPVTLTVRLLTGYYQVRDADWGSLADDLTWSLLLPRSELWFIWTLAALFVAARLLRRLPAWLQLAAATLVGAWALAGWEPESLAYRGLGQFCLFFLAGLHLRPLVERYAERLRWWSGLCVIAVWYGLTWVTDVFDLELMPGVYLVANVAGAFAGIAVSRGLAVVVPRLGWIGARTLPVYVLHTPLIHAILWIGWSNAIWVPEPASQFLPVAMTAVIVTTALLLDAATRRIGAGWLWGPPRAWLVTPSRRGTSPAPPAGPR</sequence>
<proteinExistence type="predicted"/>
<dbReference type="InterPro" id="IPR052734">
    <property type="entry name" value="Nod_factor_acetyltransferase"/>
</dbReference>
<feature type="transmembrane region" description="Helical" evidence="1">
    <location>
        <begin position="103"/>
        <end position="123"/>
    </location>
</feature>
<feature type="domain" description="Acyltransferase 3" evidence="2">
    <location>
        <begin position="31"/>
        <end position="334"/>
    </location>
</feature>
<gene>
    <name evidence="3" type="ORF">GCM10009751_18330</name>
</gene>
<feature type="transmembrane region" description="Helical" evidence="1">
    <location>
        <begin position="255"/>
        <end position="277"/>
    </location>
</feature>
<feature type="transmembrane region" description="Helical" evidence="1">
    <location>
        <begin position="40"/>
        <end position="61"/>
    </location>
</feature>
<name>A0ABP4ZK88_9MICO</name>
<evidence type="ECO:0000313" key="4">
    <source>
        <dbReference type="Proteomes" id="UP001501094"/>
    </source>
</evidence>
<protein>
    <submittedName>
        <fullName evidence="3">Acyltransferase</fullName>
    </submittedName>
</protein>
<dbReference type="Proteomes" id="UP001501094">
    <property type="component" value="Unassembled WGS sequence"/>
</dbReference>
<accession>A0ABP4ZK88</accession>